<name>A0A6P1MKR9_9FIRM</name>
<dbReference type="GO" id="GO:0046872">
    <property type="term" value="F:metal ion binding"/>
    <property type="evidence" value="ECO:0007669"/>
    <property type="project" value="InterPro"/>
</dbReference>
<protein>
    <submittedName>
        <fullName evidence="3">ATP-grasp domain-containing protein</fullName>
    </submittedName>
</protein>
<reference evidence="3 4" key="1">
    <citation type="submission" date="2020-01" db="EMBL/GenBank/DDBJ databases">
        <title>Genomic analysis of Aminipila sp. CBA3637.</title>
        <authorList>
            <person name="Kim Y.B."/>
            <person name="Roh S.W."/>
        </authorList>
    </citation>
    <scope>NUCLEOTIDE SEQUENCE [LARGE SCALE GENOMIC DNA]</scope>
    <source>
        <strain evidence="3 4">CBA3637</strain>
    </source>
</reference>
<dbReference type="KEGG" id="amic:Ami3637_13535"/>
<evidence type="ECO:0000313" key="3">
    <source>
        <dbReference type="EMBL" id="QHI73264.1"/>
    </source>
</evidence>
<dbReference type="PROSITE" id="PS50975">
    <property type="entry name" value="ATP_GRASP"/>
    <property type="match status" value="1"/>
</dbReference>
<gene>
    <name evidence="3" type="ORF">Ami3637_13535</name>
</gene>
<dbReference type="AlphaFoldDB" id="A0A6P1MKR9"/>
<accession>A0A6P1MKR9</accession>
<evidence type="ECO:0000313" key="4">
    <source>
        <dbReference type="Proteomes" id="UP000463883"/>
    </source>
</evidence>
<keyword evidence="1" id="KW-0067">ATP-binding</keyword>
<evidence type="ECO:0000259" key="2">
    <source>
        <dbReference type="PROSITE" id="PS50975"/>
    </source>
</evidence>
<keyword evidence="1" id="KW-0547">Nucleotide-binding</keyword>
<dbReference type="Proteomes" id="UP000463883">
    <property type="component" value="Chromosome"/>
</dbReference>
<dbReference type="RefSeq" id="WP_162363030.1">
    <property type="nucleotide sequence ID" value="NZ_CP047591.1"/>
</dbReference>
<proteinExistence type="predicted"/>
<dbReference type="EMBL" id="CP047591">
    <property type="protein sequence ID" value="QHI73264.1"/>
    <property type="molecule type" value="Genomic_DNA"/>
</dbReference>
<evidence type="ECO:0000256" key="1">
    <source>
        <dbReference type="PROSITE-ProRule" id="PRU00409"/>
    </source>
</evidence>
<sequence length="401" mass="46527">MKNKFIPLLFAGDINVYSVARAFHEEYGIKPFVYGKFPTGPCYKSKIMNYNANPKADEQDTFLSLVLGFAEKHKDTKILLIGCGDSYVQLISENKDRLPENIIAPYIHIDMMNNLIHKEKFYDMCEKIGVDYPNTFVHKKELGHSFELPFDAPFIIKPSNGIEYWRHPFTTQKKVYKADSREELDSVLDDIYGSGYEDSIIIQDFIPGDDTFMRVLTNYSDKNGKVKMMCLGHVLLEEHTPHGIGNHAVIITEHNETVEAQFKQLLESMNYIGFSNFDIKYDTRDGKYKVFEINTRQGRSNFYVTGAGANVARCLVEDYIEDRPLEENFVRNRNLWLVVPKKVAFTYIKPEEYKKEMRELFAAGKWVNPLFYAPDNNLGRKLKLIKSQMGHYVKFKKYLGK</sequence>
<keyword evidence="4" id="KW-1185">Reference proteome</keyword>
<dbReference type="GO" id="GO:0005524">
    <property type="term" value="F:ATP binding"/>
    <property type="evidence" value="ECO:0007669"/>
    <property type="project" value="UniProtKB-UniRule"/>
</dbReference>
<dbReference type="Gene3D" id="3.30.470.20">
    <property type="entry name" value="ATP-grasp fold, B domain"/>
    <property type="match status" value="1"/>
</dbReference>
<feature type="domain" description="ATP-grasp" evidence="2">
    <location>
        <begin position="122"/>
        <end position="320"/>
    </location>
</feature>
<dbReference type="InterPro" id="IPR011761">
    <property type="entry name" value="ATP-grasp"/>
</dbReference>
<organism evidence="3 4">
    <name type="scientific">Aminipila terrae</name>
    <dbReference type="NCBI Taxonomy" id="2697030"/>
    <lineage>
        <taxon>Bacteria</taxon>
        <taxon>Bacillati</taxon>
        <taxon>Bacillota</taxon>
        <taxon>Clostridia</taxon>
        <taxon>Peptostreptococcales</taxon>
        <taxon>Anaerovoracaceae</taxon>
        <taxon>Aminipila</taxon>
    </lineage>
</organism>
<dbReference type="SUPFAM" id="SSF56059">
    <property type="entry name" value="Glutathione synthetase ATP-binding domain-like"/>
    <property type="match status" value="1"/>
</dbReference>